<dbReference type="RefSeq" id="WP_277243452.1">
    <property type="nucleotide sequence ID" value="NZ_JAKJLQ010000006.1"/>
</dbReference>
<proteinExistence type="predicted"/>
<reference evidence="1" key="2">
    <citation type="submission" date="2022-01" db="EMBL/GenBank/DDBJ databases">
        <authorList>
            <person name="Sanchez-Suarez J."/>
            <person name="Villamil L."/>
            <person name="Diaz L.E."/>
        </authorList>
    </citation>
    <scope>NUCLEOTIDE SEQUENCE</scope>
    <source>
        <strain evidence="1">EUFUS-Z928</strain>
    </source>
</reference>
<keyword evidence="2" id="KW-1185">Reference proteome</keyword>
<sequence>MFVNLGLPAPAKIGNQIASLSKSGYLAKGAAQGLWRITPLGRHHSNSIVTETELHELLAETQSYGGALLGAVLHTLVPPTLAPPAIVAPVTRFTEEFPFDLNVFGMTRFPDDSGTDPVETALAASRAELEKHGLSFHLASDRAMSDDLWTNVAAHMWASRYGIAIFEDRRSRGINYNLTIEVGGMVMTGRRCLLLKDESISAMPTDLVGMIYKSVDIDDTASVTAAVNDWVVNDLNLSA</sequence>
<dbReference type="EMBL" id="JAKJLQ010000006">
    <property type="protein sequence ID" value="MDF6101322.1"/>
    <property type="molecule type" value="Genomic_DNA"/>
</dbReference>
<protein>
    <submittedName>
        <fullName evidence="1">Uncharacterized protein</fullName>
    </submittedName>
</protein>
<gene>
    <name evidence="1" type="ORF">L2299_09670</name>
</gene>
<comment type="caution">
    <text evidence="1">The sequence shown here is derived from an EMBL/GenBank/DDBJ whole genome shotgun (WGS) entry which is preliminary data.</text>
</comment>
<name>A0ABT6BTG3_9ACTN</name>
<reference evidence="1" key="1">
    <citation type="journal article" date="2022" name="Data Brief">
        <title>Draft genome sequence data of Gordonia hongkongensis strain EUFUS-Z928 isolated from the octocoral Eunicea fusca.</title>
        <authorList>
            <person name="Sanchez-Suarez J."/>
            <person name="Diaz L."/>
            <person name="Melo-Bolivar J."/>
            <person name="Villamil L."/>
        </authorList>
    </citation>
    <scope>NUCLEOTIDE SEQUENCE</scope>
    <source>
        <strain evidence="1">EUFUS-Z928</strain>
    </source>
</reference>
<organism evidence="1 2">
    <name type="scientific">Gordonia hongkongensis</name>
    <dbReference type="NCBI Taxonomy" id="1701090"/>
    <lineage>
        <taxon>Bacteria</taxon>
        <taxon>Bacillati</taxon>
        <taxon>Actinomycetota</taxon>
        <taxon>Actinomycetes</taxon>
        <taxon>Mycobacteriales</taxon>
        <taxon>Gordoniaceae</taxon>
        <taxon>Gordonia</taxon>
    </lineage>
</organism>
<dbReference type="Proteomes" id="UP001152308">
    <property type="component" value="Unassembled WGS sequence"/>
</dbReference>
<accession>A0ABT6BTG3</accession>
<evidence type="ECO:0000313" key="1">
    <source>
        <dbReference type="EMBL" id="MDF6101322.1"/>
    </source>
</evidence>
<evidence type="ECO:0000313" key="2">
    <source>
        <dbReference type="Proteomes" id="UP001152308"/>
    </source>
</evidence>